<accession>A0A3B0J714</accession>
<sequence length="341" mass="35967">MDGTTQSFVLTLHYPIPYGEATAPASSFGEIDHARVGIGEGAPKGGSRTAFQIRVTDSLSFFKIDSSTNELPLSDIDFSLNPGTPQCGPSTHKRLHVLTMGRMESYDEPDDLQSGREVPQHLQHLPQISPMATNERPLSCNCTSSSALALHAQAHSHSKSLMDLGQTVSSSEVAHSTGTGNERADALEVGGSSFDDDFQLSSSAPACLMTVPYGRRPSDPTALSPMSHATTSPTASTLRLCKRMEETHPTKAPIALVDSSVSSGGHRKATSHSCGQLSVMPSSAMVLPENPFRFAACSVAAPPGGCFVSCFEPIAENVTQNLNPIPTPTPDPEPEPIAAVS</sequence>
<dbReference type="EMBL" id="OUUW01000003">
    <property type="protein sequence ID" value="SPP77847.1"/>
    <property type="molecule type" value="Genomic_DNA"/>
</dbReference>
<evidence type="ECO:0000313" key="2">
    <source>
        <dbReference type="EMBL" id="SPP77847.1"/>
    </source>
</evidence>
<dbReference type="STRING" id="7266.A0A3B0J714"/>
<dbReference type="AlphaFoldDB" id="A0A3B0J714"/>
<keyword evidence="3" id="KW-1185">Reference proteome</keyword>
<feature type="region of interest" description="Disordered" evidence="1">
    <location>
        <begin position="322"/>
        <end position="341"/>
    </location>
</feature>
<evidence type="ECO:0000313" key="3">
    <source>
        <dbReference type="Proteomes" id="UP000268350"/>
    </source>
</evidence>
<evidence type="ECO:0000256" key="1">
    <source>
        <dbReference type="SAM" id="MobiDB-lite"/>
    </source>
</evidence>
<reference evidence="3" key="1">
    <citation type="submission" date="2018-01" db="EMBL/GenBank/DDBJ databases">
        <authorList>
            <person name="Alioto T."/>
            <person name="Alioto T."/>
        </authorList>
    </citation>
    <scope>NUCLEOTIDE SEQUENCE [LARGE SCALE GENOMIC DNA]</scope>
</reference>
<dbReference type="Proteomes" id="UP000268350">
    <property type="component" value="Unassembled WGS sequence"/>
</dbReference>
<protein>
    <submittedName>
        <fullName evidence="2">Uncharacterized protein</fullName>
    </submittedName>
</protein>
<organism evidence="2 3">
    <name type="scientific">Drosophila guanche</name>
    <name type="common">Fruit fly</name>
    <dbReference type="NCBI Taxonomy" id="7266"/>
    <lineage>
        <taxon>Eukaryota</taxon>
        <taxon>Metazoa</taxon>
        <taxon>Ecdysozoa</taxon>
        <taxon>Arthropoda</taxon>
        <taxon>Hexapoda</taxon>
        <taxon>Insecta</taxon>
        <taxon>Pterygota</taxon>
        <taxon>Neoptera</taxon>
        <taxon>Endopterygota</taxon>
        <taxon>Diptera</taxon>
        <taxon>Brachycera</taxon>
        <taxon>Muscomorpha</taxon>
        <taxon>Ephydroidea</taxon>
        <taxon>Drosophilidae</taxon>
        <taxon>Drosophila</taxon>
        <taxon>Sophophora</taxon>
    </lineage>
</organism>
<dbReference type="OrthoDB" id="18042at2759"/>
<gene>
    <name evidence="2" type="ORF">DGUA_6G010393</name>
</gene>
<name>A0A3B0J714_DROGU</name>
<proteinExistence type="predicted"/>
<feature type="non-terminal residue" evidence="2">
    <location>
        <position position="341"/>
    </location>
</feature>